<dbReference type="Proteomes" id="UP000075230">
    <property type="component" value="Unassembled WGS sequence"/>
</dbReference>
<dbReference type="AlphaFoldDB" id="A0A146FQB7"/>
<comment type="caution">
    <text evidence="1">The sequence shown here is derived from an EMBL/GenBank/DDBJ whole genome shotgun (WGS) entry which is preliminary data.</text>
</comment>
<sequence>MGNNGLDTTYKQAIAVIEGSTEFTKTQRVGGSDFLLGPGRLLEWPGFAGEVKGLV</sequence>
<proteinExistence type="predicted"/>
<accession>A0A146FQB7</accession>
<dbReference type="EMBL" id="BCWF01000021">
    <property type="protein sequence ID" value="GAT27489.1"/>
    <property type="molecule type" value="Genomic_DNA"/>
</dbReference>
<reference evidence="2" key="2">
    <citation type="submission" date="2016-02" db="EMBL/GenBank/DDBJ databases">
        <title>Genome sequencing of Aspergillus luchuensis NBRC 4314.</title>
        <authorList>
            <person name="Yamada O."/>
        </authorList>
    </citation>
    <scope>NUCLEOTIDE SEQUENCE [LARGE SCALE GENOMIC DNA]</scope>
    <source>
        <strain evidence="2">RIB 2604</strain>
    </source>
</reference>
<reference evidence="1 2" key="1">
    <citation type="journal article" date="2016" name="DNA Res.">
        <title>Genome sequence of Aspergillus luchuensis NBRC 4314.</title>
        <authorList>
            <person name="Yamada O."/>
            <person name="Machida M."/>
            <person name="Hosoyama A."/>
            <person name="Goto M."/>
            <person name="Takahashi T."/>
            <person name="Futagami T."/>
            <person name="Yamagata Y."/>
            <person name="Takeuchi M."/>
            <person name="Kobayashi T."/>
            <person name="Koike H."/>
            <person name="Abe K."/>
            <person name="Asai K."/>
            <person name="Arita M."/>
            <person name="Fujita N."/>
            <person name="Fukuda K."/>
            <person name="Higa K."/>
            <person name="Horikawa H."/>
            <person name="Ishikawa T."/>
            <person name="Jinno K."/>
            <person name="Kato Y."/>
            <person name="Kirimura K."/>
            <person name="Mizutani O."/>
            <person name="Nakasone K."/>
            <person name="Sano M."/>
            <person name="Shiraishi Y."/>
            <person name="Tsukahara M."/>
            <person name="Gomi K."/>
        </authorList>
    </citation>
    <scope>NUCLEOTIDE SEQUENCE [LARGE SCALE GENOMIC DNA]</scope>
    <source>
        <strain evidence="1 2">RIB 2604</strain>
    </source>
</reference>
<name>A0A146FQB7_ASPKA</name>
<protein>
    <submittedName>
        <fullName evidence="1">Feruloyl esterase</fullName>
    </submittedName>
</protein>
<organism evidence="1 2">
    <name type="scientific">Aspergillus kawachii</name>
    <name type="common">White koji mold</name>
    <name type="synonym">Aspergillus awamori var. kawachi</name>
    <dbReference type="NCBI Taxonomy" id="1069201"/>
    <lineage>
        <taxon>Eukaryota</taxon>
        <taxon>Fungi</taxon>
        <taxon>Dikarya</taxon>
        <taxon>Ascomycota</taxon>
        <taxon>Pezizomycotina</taxon>
        <taxon>Eurotiomycetes</taxon>
        <taxon>Eurotiomycetidae</taxon>
        <taxon>Eurotiales</taxon>
        <taxon>Aspergillaceae</taxon>
        <taxon>Aspergillus</taxon>
        <taxon>Aspergillus subgen. Circumdati</taxon>
    </lineage>
</organism>
<evidence type="ECO:0000313" key="1">
    <source>
        <dbReference type="EMBL" id="GAT27489.1"/>
    </source>
</evidence>
<evidence type="ECO:0000313" key="2">
    <source>
        <dbReference type="Proteomes" id="UP000075230"/>
    </source>
</evidence>
<gene>
    <name evidence="1" type="ORF">RIB2604_02111830</name>
</gene>